<sequence>MKSGQLLIALGSVSLLFGCADTMERYEKQEYTSISNPASVYCVQQGGKLETIDENAQRVTYCLLPEQERIEQWEYYRNNHQNNDTTY</sequence>
<dbReference type="InterPro" id="IPR005590">
    <property type="entry name" value="DUF333"/>
</dbReference>
<dbReference type="PANTHER" id="PTHR38008">
    <property type="entry name" value="HEMOLYSIN-RELATED"/>
    <property type="match status" value="1"/>
</dbReference>
<dbReference type="AlphaFoldDB" id="A0A3A6QQR6"/>
<dbReference type="Proteomes" id="UP000273252">
    <property type="component" value="Unassembled WGS sequence"/>
</dbReference>
<protein>
    <submittedName>
        <fullName evidence="1">DUF333 domain-containing protein</fullName>
    </submittedName>
</protein>
<evidence type="ECO:0000313" key="2">
    <source>
        <dbReference type="Proteomes" id="UP000273252"/>
    </source>
</evidence>
<dbReference type="PROSITE" id="PS51257">
    <property type="entry name" value="PROKAR_LIPOPROTEIN"/>
    <property type="match status" value="1"/>
</dbReference>
<evidence type="ECO:0000313" key="1">
    <source>
        <dbReference type="EMBL" id="RJX71374.1"/>
    </source>
</evidence>
<gene>
    <name evidence="1" type="ORF">DZ860_10540</name>
</gene>
<proteinExistence type="predicted"/>
<dbReference type="EMBL" id="QVMU01000008">
    <property type="protein sequence ID" value="RJX71374.1"/>
    <property type="molecule type" value="Genomic_DNA"/>
</dbReference>
<dbReference type="Pfam" id="PF03891">
    <property type="entry name" value="DUF333"/>
    <property type="match status" value="1"/>
</dbReference>
<dbReference type="RefSeq" id="WP_120031015.1">
    <property type="nucleotide sequence ID" value="NZ_QVMU01000008.1"/>
</dbReference>
<dbReference type="PANTHER" id="PTHR38008:SF2">
    <property type="entry name" value="HEMOLYSIN"/>
    <property type="match status" value="1"/>
</dbReference>
<reference evidence="1 2" key="1">
    <citation type="submission" date="2018-08" db="EMBL/GenBank/DDBJ databases">
        <title>Vibrio isolated from the Eastern China Marginal Seas.</title>
        <authorList>
            <person name="Li Y."/>
        </authorList>
    </citation>
    <scope>NUCLEOTIDE SEQUENCE [LARGE SCALE GENOMIC DNA]</scope>
    <source>
        <strain evidence="1 2">BEI233</strain>
    </source>
</reference>
<organism evidence="1 2">
    <name type="scientific">Vibrio sinensis</name>
    <dbReference type="NCBI Taxonomy" id="2302434"/>
    <lineage>
        <taxon>Bacteria</taxon>
        <taxon>Pseudomonadati</taxon>
        <taxon>Pseudomonadota</taxon>
        <taxon>Gammaproteobacteria</taxon>
        <taxon>Vibrionales</taxon>
        <taxon>Vibrionaceae</taxon>
        <taxon>Vibrio</taxon>
    </lineage>
</organism>
<comment type="caution">
    <text evidence="1">The sequence shown here is derived from an EMBL/GenBank/DDBJ whole genome shotgun (WGS) entry which is preliminary data.</text>
</comment>
<dbReference type="OrthoDB" id="148878at2"/>
<accession>A0A3A6QQR6</accession>
<keyword evidence="2" id="KW-1185">Reference proteome</keyword>
<name>A0A3A6QQR6_9VIBR</name>